<sequence length="119" mass="12138">MTVLDGGKRIAACLLNIDPRLVNAVAQTHLGVDHLTGHLELLLMLVLGGVEQLAQDAVVQIDDFVSGSGHAPGLHSNAAARTSPDQQASSGNPRGRFSTTGSDGAAAQCQSAGRVSAMP</sequence>
<dbReference type="AlphaFoldDB" id="A0A060H7D8"/>
<evidence type="ECO:0000313" key="3">
    <source>
        <dbReference type="Proteomes" id="UP000027215"/>
    </source>
</evidence>
<gene>
    <name evidence="2" type="ORF">D934_09605</name>
</gene>
<name>A0A060H7D8_XYLFS</name>
<reference evidence="2 3" key="1">
    <citation type="submission" date="2013-08" db="EMBL/GenBank/DDBJ databases">
        <authorList>
            <person name="Stouthamer R."/>
            <person name="Nunney L."/>
        </authorList>
    </citation>
    <scope>NUCLEOTIDE SEQUENCE [LARGE SCALE GENOMIC DNA]</scope>
    <source>
        <strain evidence="3">ann-1</strain>
    </source>
</reference>
<dbReference type="HOGENOM" id="CLU_166947_0_0_6"/>
<feature type="compositionally biased region" description="Polar residues" evidence="1">
    <location>
        <begin position="79"/>
        <end position="113"/>
    </location>
</feature>
<dbReference type="Proteomes" id="UP000027215">
    <property type="component" value="Chromosome"/>
</dbReference>
<dbReference type="EMBL" id="CP006696">
    <property type="protein sequence ID" value="AIC11468.1"/>
    <property type="molecule type" value="Genomic_DNA"/>
</dbReference>
<evidence type="ECO:0000256" key="1">
    <source>
        <dbReference type="SAM" id="MobiDB-lite"/>
    </source>
</evidence>
<organism evidence="2 3">
    <name type="scientific">Xylella fastidiosa subsp. sandyi Ann-1</name>
    <dbReference type="NCBI Taxonomy" id="155920"/>
    <lineage>
        <taxon>Bacteria</taxon>
        <taxon>Pseudomonadati</taxon>
        <taxon>Pseudomonadota</taxon>
        <taxon>Gammaproteobacteria</taxon>
        <taxon>Lysobacterales</taxon>
        <taxon>Lysobacteraceae</taxon>
        <taxon>Xylella</taxon>
    </lineage>
</organism>
<proteinExistence type="predicted"/>
<evidence type="ECO:0000313" key="2">
    <source>
        <dbReference type="EMBL" id="AIC11468.1"/>
    </source>
</evidence>
<accession>A0A060H7D8</accession>
<protein>
    <submittedName>
        <fullName evidence="2">Uncharacterized protein</fullName>
    </submittedName>
</protein>
<feature type="region of interest" description="Disordered" evidence="1">
    <location>
        <begin position="72"/>
        <end position="119"/>
    </location>
</feature>
<dbReference type="KEGG" id="xfs:D934_09605"/>